<gene>
    <name evidence="4" type="ORF">ADK38_00835</name>
</gene>
<evidence type="ECO:0000256" key="1">
    <source>
        <dbReference type="ARBA" id="ARBA00023125"/>
    </source>
</evidence>
<dbReference type="PROSITE" id="PS50977">
    <property type="entry name" value="HTH_TETR_2"/>
    <property type="match status" value="1"/>
</dbReference>
<dbReference type="InterPro" id="IPR001647">
    <property type="entry name" value="HTH_TetR"/>
</dbReference>
<protein>
    <submittedName>
        <fullName evidence="4">TetR family transcriptional regulator</fullName>
    </submittedName>
</protein>
<dbReference type="SUPFAM" id="SSF46689">
    <property type="entry name" value="Homeodomain-like"/>
    <property type="match status" value="1"/>
</dbReference>
<dbReference type="Proteomes" id="UP000037020">
    <property type="component" value="Unassembled WGS sequence"/>
</dbReference>
<organism evidence="4 5">
    <name type="scientific">Streptomyces varsoviensis</name>
    <dbReference type="NCBI Taxonomy" id="67373"/>
    <lineage>
        <taxon>Bacteria</taxon>
        <taxon>Bacillati</taxon>
        <taxon>Actinomycetota</taxon>
        <taxon>Actinomycetes</taxon>
        <taxon>Kitasatosporales</taxon>
        <taxon>Streptomycetaceae</taxon>
        <taxon>Streptomyces</taxon>
    </lineage>
</organism>
<keyword evidence="1 2" id="KW-0238">DNA-binding</keyword>
<sequence>MERRRAIVDAAEALLGERGYEAATLKAIGERAGIPIASV</sequence>
<reference evidence="4 5" key="1">
    <citation type="submission" date="2015-07" db="EMBL/GenBank/DDBJ databases">
        <authorList>
            <person name="Ju K.-S."/>
            <person name="Doroghazi J.R."/>
            <person name="Metcalf W.W."/>
        </authorList>
    </citation>
    <scope>NUCLEOTIDE SEQUENCE [LARGE SCALE GENOMIC DNA]</scope>
    <source>
        <strain evidence="4 5">NRRL B-3589</strain>
    </source>
</reference>
<feature type="domain" description="HTH tetR-type" evidence="3">
    <location>
        <begin position="1"/>
        <end position="39"/>
    </location>
</feature>
<comment type="caution">
    <text evidence="4">The sequence shown here is derived from an EMBL/GenBank/DDBJ whole genome shotgun (WGS) entry which is preliminary data.</text>
</comment>
<keyword evidence="5" id="KW-1185">Reference proteome</keyword>
<dbReference type="EMBL" id="LGUT01000065">
    <property type="protein sequence ID" value="KOG91865.1"/>
    <property type="molecule type" value="Genomic_DNA"/>
</dbReference>
<evidence type="ECO:0000256" key="2">
    <source>
        <dbReference type="PROSITE-ProRule" id="PRU00335"/>
    </source>
</evidence>
<evidence type="ECO:0000313" key="5">
    <source>
        <dbReference type="Proteomes" id="UP000037020"/>
    </source>
</evidence>
<dbReference type="Pfam" id="PF00440">
    <property type="entry name" value="TetR_N"/>
    <property type="match status" value="1"/>
</dbReference>
<dbReference type="Gene3D" id="1.10.357.10">
    <property type="entry name" value="Tetracycline Repressor, domain 2"/>
    <property type="match status" value="1"/>
</dbReference>
<comment type="caution">
    <text evidence="2">Lacks conserved residue(s) required for the propagation of feature annotation.</text>
</comment>
<evidence type="ECO:0000313" key="4">
    <source>
        <dbReference type="EMBL" id="KOG91865.1"/>
    </source>
</evidence>
<name>A0ABR5JEN0_9ACTN</name>
<dbReference type="InterPro" id="IPR009057">
    <property type="entry name" value="Homeodomain-like_sf"/>
</dbReference>
<accession>A0ABR5JEN0</accession>
<proteinExistence type="predicted"/>
<evidence type="ECO:0000259" key="3">
    <source>
        <dbReference type="PROSITE" id="PS50977"/>
    </source>
</evidence>
<feature type="non-terminal residue" evidence="4">
    <location>
        <position position="39"/>
    </location>
</feature>